<evidence type="ECO:0000313" key="4">
    <source>
        <dbReference type="Proteomes" id="UP000004671"/>
    </source>
</evidence>
<dbReference type="Proteomes" id="UP000183868">
    <property type="component" value="Chromosome"/>
</dbReference>
<evidence type="ECO:0000313" key="3">
    <source>
        <dbReference type="EMBL" id="EHO39656.1"/>
    </source>
</evidence>
<dbReference type="EMBL" id="CM001402">
    <property type="protein sequence ID" value="EHO39656.1"/>
    <property type="molecule type" value="Genomic_DNA"/>
</dbReference>
<gene>
    <name evidence="2" type="ORF">Cabys_2773</name>
    <name evidence="3" type="ORF">Calab_0002</name>
</gene>
<dbReference type="InParanoid" id="H1XWW9"/>
<organism evidence="3 4">
    <name type="scientific">Caldithrix abyssi DSM 13497</name>
    <dbReference type="NCBI Taxonomy" id="880073"/>
    <lineage>
        <taxon>Bacteria</taxon>
        <taxon>Pseudomonadati</taxon>
        <taxon>Calditrichota</taxon>
        <taxon>Calditrichia</taxon>
        <taxon>Calditrichales</taxon>
        <taxon>Calditrichaceae</taxon>
        <taxon>Caldithrix</taxon>
    </lineage>
</organism>
<dbReference type="STRING" id="880073.Cabys_2773"/>
<evidence type="ECO:0000313" key="2">
    <source>
        <dbReference type="EMBL" id="APF19521.1"/>
    </source>
</evidence>
<keyword evidence="1" id="KW-0472">Membrane</keyword>
<dbReference type="AlphaFoldDB" id="H1XWW9"/>
<feature type="transmembrane region" description="Helical" evidence="1">
    <location>
        <begin position="30"/>
        <end position="46"/>
    </location>
</feature>
<evidence type="ECO:0000256" key="1">
    <source>
        <dbReference type="SAM" id="Phobius"/>
    </source>
</evidence>
<proteinExistence type="predicted"/>
<feature type="transmembrane region" description="Helical" evidence="1">
    <location>
        <begin position="84"/>
        <end position="104"/>
    </location>
</feature>
<dbReference type="HOGENOM" id="CLU_1458745_0_0_0"/>
<evidence type="ECO:0008006" key="6">
    <source>
        <dbReference type="Google" id="ProtNLM"/>
    </source>
</evidence>
<feature type="transmembrane region" description="Helical" evidence="1">
    <location>
        <begin position="7"/>
        <end position="24"/>
    </location>
</feature>
<dbReference type="Proteomes" id="UP000004671">
    <property type="component" value="Chromosome"/>
</dbReference>
<feature type="transmembrane region" description="Helical" evidence="1">
    <location>
        <begin position="58"/>
        <end position="78"/>
    </location>
</feature>
<sequence>MSHQRFVGIILILAGGMLLVHQLGWLDLDGSAFIGILSVLIGLSFLRKALLRPDHKGVLGGTFFTLFGLALLIFSSWHGPLGRALLVGALFVSLAAANLTYFFANGMQRTFNLFMFFFFGAIGGSILMVYFGVFDVWQFEEVVSTYWPLILVALGLAILVDSALQKKKRIQEDQMEPEGQERESV</sequence>
<keyword evidence="1" id="KW-1133">Transmembrane helix</keyword>
<name>H1XWW9_CALAY</name>
<dbReference type="KEGG" id="caby:Cabys_2773"/>
<reference evidence="2 5" key="2">
    <citation type="submission" date="2016-11" db="EMBL/GenBank/DDBJ databases">
        <title>Genomic analysis of Caldithrix abyssi and proposal of a novel bacterial phylum Caldithrichaeota.</title>
        <authorList>
            <person name="Kublanov I."/>
            <person name="Sigalova O."/>
            <person name="Gavrilov S."/>
            <person name="Lebedinsky A."/>
            <person name="Ivanova N."/>
            <person name="Daum C."/>
            <person name="Reddy T."/>
            <person name="Klenk H.P."/>
            <person name="Goker M."/>
            <person name="Reva O."/>
            <person name="Miroshnichenko M."/>
            <person name="Kyprides N."/>
            <person name="Woyke T."/>
            <person name="Gelfand M."/>
        </authorList>
    </citation>
    <scope>NUCLEOTIDE SEQUENCE [LARGE SCALE GENOMIC DNA]</scope>
    <source>
        <strain evidence="2 5">LF13</strain>
    </source>
</reference>
<dbReference type="EMBL" id="CP018099">
    <property type="protein sequence ID" value="APF19521.1"/>
    <property type="molecule type" value="Genomic_DNA"/>
</dbReference>
<reference evidence="3 4" key="1">
    <citation type="submission" date="2011-09" db="EMBL/GenBank/DDBJ databases">
        <title>The permanent draft genome of Caldithrix abyssi DSM 13497.</title>
        <authorList>
            <consortium name="US DOE Joint Genome Institute (JGI-PGF)"/>
            <person name="Lucas S."/>
            <person name="Han J."/>
            <person name="Lapidus A."/>
            <person name="Bruce D."/>
            <person name="Goodwin L."/>
            <person name="Pitluck S."/>
            <person name="Peters L."/>
            <person name="Kyrpides N."/>
            <person name="Mavromatis K."/>
            <person name="Ivanova N."/>
            <person name="Mikhailova N."/>
            <person name="Chertkov O."/>
            <person name="Detter J.C."/>
            <person name="Tapia R."/>
            <person name="Han C."/>
            <person name="Land M."/>
            <person name="Hauser L."/>
            <person name="Markowitz V."/>
            <person name="Cheng J.-F."/>
            <person name="Hugenholtz P."/>
            <person name="Woyke T."/>
            <person name="Wu D."/>
            <person name="Spring S."/>
            <person name="Brambilla E."/>
            <person name="Klenk H.-P."/>
            <person name="Eisen J.A."/>
        </authorList>
    </citation>
    <scope>NUCLEOTIDE SEQUENCE [LARGE SCALE GENOMIC DNA]</scope>
    <source>
        <strain evidence="3 4">DSM 13497</strain>
    </source>
</reference>
<feature type="transmembrane region" description="Helical" evidence="1">
    <location>
        <begin position="145"/>
        <end position="164"/>
    </location>
</feature>
<protein>
    <recommendedName>
        <fullName evidence="6">DUF5668 domain-containing protein</fullName>
    </recommendedName>
</protein>
<evidence type="ECO:0000313" key="5">
    <source>
        <dbReference type="Proteomes" id="UP000183868"/>
    </source>
</evidence>
<keyword evidence="1" id="KW-0812">Transmembrane</keyword>
<dbReference type="PaxDb" id="880073-Calab_0002"/>
<keyword evidence="4" id="KW-1185">Reference proteome</keyword>
<feature type="transmembrane region" description="Helical" evidence="1">
    <location>
        <begin position="111"/>
        <end position="133"/>
    </location>
</feature>
<dbReference type="RefSeq" id="WP_006926507.1">
    <property type="nucleotide sequence ID" value="NZ_CM001402.1"/>
</dbReference>
<accession>H1XWW9</accession>